<dbReference type="Proteomes" id="UP000814176">
    <property type="component" value="Unassembled WGS sequence"/>
</dbReference>
<dbReference type="CDD" id="cd13934">
    <property type="entry name" value="RNase_H_Dikarya_like"/>
    <property type="match status" value="1"/>
</dbReference>
<dbReference type="InterPro" id="IPR036397">
    <property type="entry name" value="RNaseH_sf"/>
</dbReference>
<dbReference type="PANTHER" id="PTHR10642">
    <property type="entry name" value="RIBONUCLEASE H1"/>
    <property type="match status" value="1"/>
</dbReference>
<dbReference type="EMBL" id="JADCUA010000038">
    <property type="protein sequence ID" value="KAH9829460.1"/>
    <property type="molecule type" value="Genomic_DNA"/>
</dbReference>
<name>A0ABQ8JYU5_9APHY</name>
<gene>
    <name evidence="9" type="ORF">C8Q71DRAFT_911855</name>
</gene>
<dbReference type="SUPFAM" id="SSF53098">
    <property type="entry name" value="Ribonuclease H-like"/>
    <property type="match status" value="1"/>
</dbReference>
<evidence type="ECO:0000313" key="10">
    <source>
        <dbReference type="Proteomes" id="UP000814176"/>
    </source>
</evidence>
<reference evidence="9 10" key="1">
    <citation type="journal article" date="2021" name="Environ. Microbiol.">
        <title>Gene family expansions and transcriptome signatures uncover fungal adaptations to wood decay.</title>
        <authorList>
            <person name="Hage H."/>
            <person name="Miyauchi S."/>
            <person name="Viragh M."/>
            <person name="Drula E."/>
            <person name="Min B."/>
            <person name="Chaduli D."/>
            <person name="Navarro D."/>
            <person name="Favel A."/>
            <person name="Norest M."/>
            <person name="Lesage-Meessen L."/>
            <person name="Balint B."/>
            <person name="Merenyi Z."/>
            <person name="de Eugenio L."/>
            <person name="Morin E."/>
            <person name="Martinez A.T."/>
            <person name="Baldrian P."/>
            <person name="Stursova M."/>
            <person name="Martinez M.J."/>
            <person name="Novotny C."/>
            <person name="Magnuson J.K."/>
            <person name="Spatafora J.W."/>
            <person name="Maurice S."/>
            <person name="Pangilinan J."/>
            <person name="Andreopoulos W."/>
            <person name="LaButti K."/>
            <person name="Hundley H."/>
            <person name="Na H."/>
            <person name="Kuo A."/>
            <person name="Barry K."/>
            <person name="Lipzen A."/>
            <person name="Henrissat B."/>
            <person name="Riley R."/>
            <person name="Ahrendt S."/>
            <person name="Nagy L.G."/>
            <person name="Grigoriev I.V."/>
            <person name="Martin F."/>
            <person name="Rosso M.N."/>
        </authorList>
    </citation>
    <scope>NUCLEOTIDE SEQUENCE [LARGE SCALE GENOMIC DNA]</scope>
    <source>
        <strain evidence="9 10">CIRM-BRFM 1785</strain>
    </source>
</reference>
<evidence type="ECO:0000256" key="3">
    <source>
        <dbReference type="ARBA" id="ARBA00012180"/>
    </source>
</evidence>
<dbReference type="Gene3D" id="3.30.420.10">
    <property type="entry name" value="Ribonuclease H-like superfamily/Ribonuclease H"/>
    <property type="match status" value="1"/>
</dbReference>
<protein>
    <recommendedName>
        <fullName evidence="3">ribonuclease H</fullName>
        <ecNumber evidence="3">3.1.26.4</ecNumber>
    </recommendedName>
</protein>
<sequence length="253" mass="28470">MASTYDPDAGSEHVFNRQFHLCEYLENNYSTGDLIKTCPDCSRFFVVCCQHSEHRRPLPCHRYRLVFTDGACLSNGQTAATSGLGAAIGQESYQQSSVPVDNTVDPGAKRSSQRAELLAAIEGLRLLEFVEGPGDAHHRLYNRHGKPGDESTVSYNNWIITTDSKYVVDGITDWLPNKWKPNGMRTFDYRTPANLDLFLTLHRDINNLERQRDVRIGFWHVPRQHNAIADRLAKDAAKRAPAASPLRSPNVAF</sequence>
<evidence type="ECO:0000256" key="1">
    <source>
        <dbReference type="ARBA" id="ARBA00000077"/>
    </source>
</evidence>
<evidence type="ECO:0000256" key="4">
    <source>
        <dbReference type="ARBA" id="ARBA00022722"/>
    </source>
</evidence>
<dbReference type="PROSITE" id="PS50879">
    <property type="entry name" value="RNASE_H_1"/>
    <property type="match status" value="1"/>
</dbReference>
<keyword evidence="7" id="KW-0378">Hydrolase</keyword>
<keyword evidence="5" id="KW-0479">Metal-binding</keyword>
<dbReference type="InterPro" id="IPR012337">
    <property type="entry name" value="RNaseH-like_sf"/>
</dbReference>
<dbReference type="PANTHER" id="PTHR10642:SF26">
    <property type="entry name" value="RIBONUCLEASE H1"/>
    <property type="match status" value="1"/>
</dbReference>
<evidence type="ECO:0000256" key="2">
    <source>
        <dbReference type="ARBA" id="ARBA00005300"/>
    </source>
</evidence>
<keyword evidence="4" id="KW-0540">Nuclease</keyword>
<evidence type="ECO:0000256" key="7">
    <source>
        <dbReference type="ARBA" id="ARBA00022801"/>
    </source>
</evidence>
<dbReference type="EC" id="3.1.26.4" evidence="3"/>
<comment type="catalytic activity">
    <reaction evidence="1">
        <text>Endonucleolytic cleavage to 5'-phosphomonoester.</text>
        <dbReference type="EC" id="3.1.26.4"/>
    </reaction>
</comment>
<dbReference type="GeneID" id="72009884"/>
<keyword evidence="10" id="KW-1185">Reference proteome</keyword>
<dbReference type="InterPro" id="IPR002156">
    <property type="entry name" value="RNaseH_domain"/>
</dbReference>
<organism evidence="9 10">
    <name type="scientific">Rhodofomes roseus</name>
    <dbReference type="NCBI Taxonomy" id="34475"/>
    <lineage>
        <taxon>Eukaryota</taxon>
        <taxon>Fungi</taxon>
        <taxon>Dikarya</taxon>
        <taxon>Basidiomycota</taxon>
        <taxon>Agaricomycotina</taxon>
        <taxon>Agaricomycetes</taxon>
        <taxon>Polyporales</taxon>
        <taxon>Rhodofomes</taxon>
    </lineage>
</organism>
<proteinExistence type="inferred from homology"/>
<evidence type="ECO:0000259" key="8">
    <source>
        <dbReference type="PROSITE" id="PS50879"/>
    </source>
</evidence>
<evidence type="ECO:0000256" key="5">
    <source>
        <dbReference type="ARBA" id="ARBA00022723"/>
    </source>
</evidence>
<comment type="caution">
    <text evidence="9">The sequence shown here is derived from an EMBL/GenBank/DDBJ whole genome shotgun (WGS) entry which is preliminary data.</text>
</comment>
<comment type="similarity">
    <text evidence="2">Belongs to the RNase H family.</text>
</comment>
<dbReference type="Pfam" id="PF00075">
    <property type="entry name" value="RNase_H"/>
    <property type="match status" value="1"/>
</dbReference>
<dbReference type="RefSeq" id="XP_047772934.1">
    <property type="nucleotide sequence ID" value="XM_047929152.1"/>
</dbReference>
<dbReference type="InterPro" id="IPR050092">
    <property type="entry name" value="RNase_H"/>
</dbReference>
<evidence type="ECO:0000256" key="6">
    <source>
        <dbReference type="ARBA" id="ARBA00022759"/>
    </source>
</evidence>
<feature type="domain" description="RNase H type-1" evidence="8">
    <location>
        <begin position="60"/>
        <end position="238"/>
    </location>
</feature>
<evidence type="ECO:0000313" key="9">
    <source>
        <dbReference type="EMBL" id="KAH9829460.1"/>
    </source>
</evidence>
<accession>A0ABQ8JYU5</accession>
<keyword evidence="6" id="KW-0255">Endonuclease</keyword>